<dbReference type="EMBL" id="DLUI01000155">
    <property type="protein sequence ID" value="DAB37525.1"/>
    <property type="molecule type" value="Genomic_DNA"/>
</dbReference>
<evidence type="ECO:0000313" key="3">
    <source>
        <dbReference type="Proteomes" id="UP000228859"/>
    </source>
</evidence>
<dbReference type="Proteomes" id="UP000228859">
    <property type="component" value="Unassembled WGS sequence"/>
</dbReference>
<dbReference type="RefSeq" id="WP_294895162.1">
    <property type="nucleotide sequence ID" value="NZ_DLUI01000155.1"/>
</dbReference>
<evidence type="ECO:0000256" key="1">
    <source>
        <dbReference type="SAM" id="SignalP"/>
    </source>
</evidence>
<name>A0A2D3WC98_9BACT</name>
<dbReference type="SUPFAM" id="SSF56935">
    <property type="entry name" value="Porins"/>
    <property type="match status" value="1"/>
</dbReference>
<dbReference type="AlphaFoldDB" id="A0A2D3WC98"/>
<organism evidence="2 3">
    <name type="scientific">Sulfuricurvum kujiense</name>
    <dbReference type="NCBI Taxonomy" id="148813"/>
    <lineage>
        <taxon>Bacteria</taxon>
        <taxon>Pseudomonadati</taxon>
        <taxon>Campylobacterota</taxon>
        <taxon>Epsilonproteobacteria</taxon>
        <taxon>Campylobacterales</taxon>
        <taxon>Sulfurimonadaceae</taxon>
        <taxon>Sulfuricurvum</taxon>
    </lineage>
</organism>
<evidence type="ECO:0008006" key="4">
    <source>
        <dbReference type="Google" id="ProtNLM"/>
    </source>
</evidence>
<keyword evidence="1" id="KW-0732">Signal</keyword>
<feature type="signal peptide" evidence="1">
    <location>
        <begin position="1"/>
        <end position="21"/>
    </location>
</feature>
<proteinExistence type="predicted"/>
<protein>
    <recommendedName>
        <fullName evidence="4">Porin</fullName>
    </recommendedName>
</protein>
<comment type="caution">
    <text evidence="2">The sequence shown here is derived from an EMBL/GenBank/DDBJ whole genome shotgun (WGS) entry which is preliminary data.</text>
</comment>
<evidence type="ECO:0000313" key="2">
    <source>
        <dbReference type="EMBL" id="DAB37525.1"/>
    </source>
</evidence>
<reference evidence="2 3" key="1">
    <citation type="journal article" date="2017" name="Front. Microbiol.">
        <title>Comparative Genomic Analysis of the Class Epsilonproteobacteria and Proposed Reclassification to Epsilonbacteraeota (phyl. nov.).</title>
        <authorList>
            <person name="Waite D.W."/>
            <person name="Vanwonterghem I."/>
            <person name="Rinke C."/>
            <person name="Parks D.H."/>
            <person name="Zhang Y."/>
            <person name="Takai K."/>
            <person name="Sievert S.M."/>
            <person name="Simon J."/>
            <person name="Campbell B.J."/>
            <person name="Hanson T.E."/>
            <person name="Woyke T."/>
            <person name="Klotz M.G."/>
            <person name="Hugenholtz P."/>
        </authorList>
    </citation>
    <scope>NUCLEOTIDE SEQUENCE [LARGE SCALE GENOMIC DNA]</scope>
    <source>
        <strain evidence="2">UBA12443</strain>
    </source>
</reference>
<feature type="chain" id="PRO_5013918156" description="Porin" evidence="1">
    <location>
        <begin position="22"/>
        <end position="329"/>
    </location>
</feature>
<gene>
    <name evidence="2" type="ORF">CFH83_10815</name>
</gene>
<accession>A0A2D3WC98</accession>
<sequence>MSLKSPFSSLLLLFISTCTHAYELGRGAQINDHINVGGYFSSEFEAGRSDETFTLDDVAVMAYGDINPMISYLAEFEAVGFYHKNFSDGSDGGSQKFHAERLYGDLWMSDDFNIRFGKQITPIGYWNMEPINVLRDTTSNPLYSMLLFPKFLTGIDINGYVPSTEGLRYHLFAQKNHDLDEEYINIPNTHFYGFAVEKEFSMEWNGGGSVGEYITKTNQRTRFLQANVKYDDSEWQFVSEALLAKSDYNSREDDYTLSGYVQAMYHYMPEHAVVGRVEHYNDHFSDYKDTIFTLGYSYRPLYPISLKGEYQWHSQNEENRALFSFSVLF</sequence>